<feature type="region of interest" description="Disordered" evidence="1">
    <location>
        <begin position="1"/>
        <end position="66"/>
    </location>
</feature>
<protein>
    <submittedName>
        <fullName evidence="2">Uncharacterized protein</fullName>
    </submittedName>
</protein>
<dbReference type="EMBL" id="BAFE01000094">
    <property type="protein sequence ID" value="GAB49866.1"/>
    <property type="molecule type" value="Genomic_DNA"/>
</dbReference>
<keyword evidence="3" id="KW-1185">Reference proteome</keyword>
<dbReference type="Proteomes" id="UP000004367">
    <property type="component" value="Unassembled WGS sequence"/>
</dbReference>
<reference evidence="2 3" key="1">
    <citation type="submission" date="2012-02" db="EMBL/GenBank/DDBJ databases">
        <title>Whole genome shotgun sequence of Mobilicoccus pelagius NBRC 104925.</title>
        <authorList>
            <person name="Yoshida Y."/>
            <person name="Hosoyama A."/>
            <person name="Tsuchikane K."/>
            <person name="Katsumata H."/>
            <person name="Yamazaki S."/>
            <person name="Fujita N."/>
        </authorList>
    </citation>
    <scope>NUCLEOTIDE SEQUENCE [LARGE SCALE GENOMIC DNA]</scope>
    <source>
        <strain evidence="2 3">NBRC 104925</strain>
    </source>
</reference>
<organism evidence="2 3">
    <name type="scientific">Mobilicoccus pelagius NBRC 104925</name>
    <dbReference type="NCBI Taxonomy" id="1089455"/>
    <lineage>
        <taxon>Bacteria</taxon>
        <taxon>Bacillati</taxon>
        <taxon>Actinomycetota</taxon>
        <taxon>Actinomycetes</taxon>
        <taxon>Micrococcales</taxon>
        <taxon>Dermatophilaceae</taxon>
        <taxon>Mobilicoccus</taxon>
    </lineage>
</organism>
<evidence type="ECO:0000313" key="3">
    <source>
        <dbReference type="Proteomes" id="UP000004367"/>
    </source>
</evidence>
<gene>
    <name evidence="2" type="ORF">MOPEL_135_01040</name>
</gene>
<feature type="compositionally biased region" description="Polar residues" evidence="1">
    <location>
        <begin position="1"/>
        <end position="10"/>
    </location>
</feature>
<evidence type="ECO:0000256" key="1">
    <source>
        <dbReference type="SAM" id="MobiDB-lite"/>
    </source>
</evidence>
<proteinExistence type="predicted"/>
<evidence type="ECO:0000313" key="2">
    <source>
        <dbReference type="EMBL" id="GAB49866.1"/>
    </source>
</evidence>
<sequence length="66" mass="6097">MDAATDSTGDSDPDPVAGAAATGDDPAGADVVGDAAPPGTVVPGVGAFGAGAGRSGMPHQSQYPST</sequence>
<accession>H5UVV8</accession>
<feature type="compositionally biased region" description="Low complexity" evidence="1">
    <location>
        <begin position="14"/>
        <end position="45"/>
    </location>
</feature>
<comment type="caution">
    <text evidence="2">The sequence shown here is derived from an EMBL/GenBank/DDBJ whole genome shotgun (WGS) entry which is preliminary data.</text>
</comment>
<dbReference type="AlphaFoldDB" id="H5UVV8"/>
<name>H5UVV8_9MICO</name>
<dbReference type="STRING" id="1089455.MOPEL_135_01040"/>